<evidence type="ECO:0000313" key="7">
    <source>
        <dbReference type="Proteomes" id="UP000070168"/>
    </source>
</evidence>
<evidence type="ECO:0000256" key="2">
    <source>
        <dbReference type="ARBA" id="ARBA00022598"/>
    </source>
</evidence>
<dbReference type="InterPro" id="IPR011095">
    <property type="entry name" value="Dala_Dala_lig_C"/>
</dbReference>
<dbReference type="OMA" id="LNFCDTG"/>
<dbReference type="InterPro" id="IPR011761">
    <property type="entry name" value="ATP-grasp"/>
</dbReference>
<dbReference type="SUPFAM" id="SSF56059">
    <property type="entry name" value="Glutathione synthetase ATP-binding domain-like"/>
    <property type="match status" value="1"/>
</dbReference>
<evidence type="ECO:0000259" key="5">
    <source>
        <dbReference type="PROSITE" id="PS50975"/>
    </source>
</evidence>
<dbReference type="PANTHER" id="PTHR23132:SF23">
    <property type="entry name" value="D-ALANINE--D-ALANINE LIGASE B"/>
    <property type="match status" value="1"/>
</dbReference>
<keyword evidence="7" id="KW-1185">Reference proteome</keyword>
<organism evidence="6 7">
    <name type="scientific">Penicillium patulum</name>
    <name type="common">Penicillium griseofulvum</name>
    <dbReference type="NCBI Taxonomy" id="5078"/>
    <lineage>
        <taxon>Eukaryota</taxon>
        <taxon>Fungi</taxon>
        <taxon>Dikarya</taxon>
        <taxon>Ascomycota</taxon>
        <taxon>Pezizomycotina</taxon>
        <taxon>Eurotiomycetes</taxon>
        <taxon>Eurotiomycetidae</taxon>
        <taxon>Eurotiales</taxon>
        <taxon>Aspergillaceae</taxon>
        <taxon>Penicillium</taxon>
    </lineage>
</organism>
<dbReference type="Proteomes" id="UP000070168">
    <property type="component" value="Unassembled WGS sequence"/>
</dbReference>
<evidence type="ECO:0000256" key="3">
    <source>
        <dbReference type="ARBA" id="ARBA00023316"/>
    </source>
</evidence>
<accession>A0A135LHR2</accession>
<dbReference type="PANTHER" id="PTHR23132">
    <property type="entry name" value="D-ALANINE--D-ALANINE LIGASE"/>
    <property type="match status" value="1"/>
</dbReference>
<protein>
    <submittedName>
        <fullName evidence="6">ATP-grasp fold, subdomain 1</fullName>
    </submittedName>
</protein>
<dbReference type="AlphaFoldDB" id="A0A135LHR2"/>
<keyword evidence="2" id="KW-0436">Ligase</keyword>
<dbReference type="GO" id="GO:0005524">
    <property type="term" value="F:ATP binding"/>
    <property type="evidence" value="ECO:0007669"/>
    <property type="project" value="UniProtKB-UniRule"/>
</dbReference>
<feature type="domain" description="ATP-grasp" evidence="5">
    <location>
        <begin position="144"/>
        <end position="367"/>
    </location>
</feature>
<gene>
    <name evidence="6" type="ORF">PGRI_023730</name>
</gene>
<dbReference type="OrthoDB" id="2013972at2759"/>
<dbReference type="GO" id="GO:0071555">
    <property type="term" value="P:cell wall organization"/>
    <property type="evidence" value="ECO:0007669"/>
    <property type="project" value="UniProtKB-KW"/>
</dbReference>
<keyword evidence="4" id="KW-0547">Nucleotide-binding</keyword>
<dbReference type="RefSeq" id="XP_040647039.1">
    <property type="nucleotide sequence ID" value="XM_040790086.1"/>
</dbReference>
<comment type="similarity">
    <text evidence="1">Belongs to the D-alanine--D-alanine ligase family.</text>
</comment>
<dbReference type="Gene3D" id="3.30.470.20">
    <property type="entry name" value="ATP-grasp fold, B domain"/>
    <property type="match status" value="1"/>
</dbReference>
<dbReference type="STRING" id="5078.A0A135LHR2"/>
<dbReference type="GO" id="GO:0046872">
    <property type="term" value="F:metal ion binding"/>
    <property type="evidence" value="ECO:0007669"/>
    <property type="project" value="InterPro"/>
</dbReference>
<evidence type="ECO:0000256" key="1">
    <source>
        <dbReference type="ARBA" id="ARBA00010871"/>
    </source>
</evidence>
<dbReference type="Gene3D" id="3.30.1490.20">
    <property type="entry name" value="ATP-grasp fold, A domain"/>
    <property type="match status" value="1"/>
</dbReference>
<dbReference type="Gene3D" id="3.40.50.20">
    <property type="match status" value="1"/>
</dbReference>
<proteinExistence type="inferred from homology"/>
<evidence type="ECO:0000256" key="4">
    <source>
        <dbReference type="PROSITE-ProRule" id="PRU00409"/>
    </source>
</evidence>
<dbReference type="GeneID" id="63705386"/>
<dbReference type="EMBL" id="LHQR01000065">
    <property type="protein sequence ID" value="KXG48503.1"/>
    <property type="molecule type" value="Genomic_DNA"/>
</dbReference>
<evidence type="ECO:0000313" key="6">
    <source>
        <dbReference type="EMBL" id="KXG48503.1"/>
    </source>
</evidence>
<dbReference type="InterPro" id="IPR016185">
    <property type="entry name" value="PreATP-grasp_dom_sf"/>
</dbReference>
<keyword evidence="4" id="KW-0067">ATP-binding</keyword>
<reference evidence="6 7" key="1">
    <citation type="journal article" date="2016" name="BMC Genomics">
        <title>Genome sequencing and secondary metabolism of the postharvest pathogen Penicillium griseofulvum.</title>
        <authorList>
            <person name="Banani H."/>
            <person name="Marcet-Houben M."/>
            <person name="Ballester A.R."/>
            <person name="Abbruscato P."/>
            <person name="Gonzalez-Candelas L."/>
            <person name="Gabaldon T."/>
            <person name="Spadaro D."/>
        </authorList>
    </citation>
    <scope>NUCLEOTIDE SEQUENCE [LARGE SCALE GENOMIC DNA]</scope>
    <source>
        <strain evidence="6 7">PG3</strain>
    </source>
</reference>
<comment type="caution">
    <text evidence="6">The sequence shown here is derived from an EMBL/GenBank/DDBJ whole genome shotgun (WGS) entry which is preliminary data.</text>
</comment>
<dbReference type="PROSITE" id="PS50975">
    <property type="entry name" value="ATP_GRASP"/>
    <property type="match status" value="1"/>
</dbReference>
<keyword evidence="3" id="KW-0961">Cell wall biogenesis/degradation</keyword>
<dbReference type="SUPFAM" id="SSF52440">
    <property type="entry name" value="PreATP-grasp domain"/>
    <property type="match status" value="1"/>
</dbReference>
<name>A0A135LHR2_PENPA</name>
<dbReference type="InterPro" id="IPR013815">
    <property type="entry name" value="ATP_grasp_subdomain_1"/>
</dbReference>
<sequence>MLRHASFTSQCARALKDNMRDMRNTRDTGLNIAFIYDPKAYYLERGYSETDCADLADEVTVKAVTNALCKLGHSVISVPGIKHLVAHLEAGEEKNWDLVFNFSEGVRGSARESQVPALLEAYGVLYTFSDAATLTMCIDKAKTKMLLQHYRIPTSPFELVPKYGNKVDYSSLAKELSYPLFAKPTAASTSNGILPSNKIIRHEDLEKTIESLRCQFTSQDIILEEFLSGREFTVAIFGNSSSATVLGALEMTWYNPEGHENDTSIDFATSFSKAGRGPGQDMGHVHADMADPLVKTVADVALSAYKVLRCRDAARVDIRLSSQKDNSVPYVIEVNPLFGLRDDYSLFTCIARNNGLEYHDIIAGIIASALQRRNVEDSGGGGVSSY</sequence>
<dbReference type="GO" id="GO:0008716">
    <property type="term" value="F:D-alanine-D-alanine ligase activity"/>
    <property type="evidence" value="ECO:0007669"/>
    <property type="project" value="InterPro"/>
</dbReference>
<dbReference type="Pfam" id="PF07478">
    <property type="entry name" value="Dala_Dala_lig_C"/>
    <property type="match status" value="1"/>
</dbReference>